<keyword evidence="1" id="KW-0732">Signal</keyword>
<feature type="signal peptide" evidence="1">
    <location>
        <begin position="1"/>
        <end position="20"/>
    </location>
</feature>
<reference evidence="2" key="1">
    <citation type="submission" date="2022-01" db="EMBL/GenBank/DDBJ databases">
        <authorList>
            <person name="King R."/>
        </authorList>
    </citation>
    <scope>NUCLEOTIDE SEQUENCE</scope>
</reference>
<dbReference type="Proteomes" id="UP001153712">
    <property type="component" value="Chromosome 4"/>
</dbReference>
<proteinExistence type="predicted"/>
<name>A0A9N9TS65_PHYSR</name>
<feature type="chain" id="PRO_5040210642" evidence="1">
    <location>
        <begin position="21"/>
        <end position="82"/>
    </location>
</feature>
<sequence>MSKLLLLGNILIFVLSTAIADKMDDWQECVESKGLTMMEVFYATEENHEILCVAKCLMMKMLEAGESVSEHEKEILEPLECD</sequence>
<gene>
    <name evidence="2" type="ORF">PHYEVI_LOCUS7685</name>
</gene>
<keyword evidence="3" id="KW-1185">Reference proteome</keyword>
<accession>A0A9N9TS65</accession>
<evidence type="ECO:0000313" key="2">
    <source>
        <dbReference type="EMBL" id="CAG9861343.1"/>
    </source>
</evidence>
<protein>
    <submittedName>
        <fullName evidence="2">Uncharacterized protein</fullName>
    </submittedName>
</protein>
<evidence type="ECO:0000256" key="1">
    <source>
        <dbReference type="SAM" id="SignalP"/>
    </source>
</evidence>
<evidence type="ECO:0000313" key="3">
    <source>
        <dbReference type="Proteomes" id="UP001153712"/>
    </source>
</evidence>
<dbReference type="EMBL" id="OU900097">
    <property type="protein sequence ID" value="CAG9861343.1"/>
    <property type="molecule type" value="Genomic_DNA"/>
</dbReference>
<dbReference type="AlphaFoldDB" id="A0A9N9TS65"/>
<organism evidence="2 3">
    <name type="scientific">Phyllotreta striolata</name>
    <name type="common">Striped flea beetle</name>
    <name type="synonym">Crioceris striolata</name>
    <dbReference type="NCBI Taxonomy" id="444603"/>
    <lineage>
        <taxon>Eukaryota</taxon>
        <taxon>Metazoa</taxon>
        <taxon>Ecdysozoa</taxon>
        <taxon>Arthropoda</taxon>
        <taxon>Hexapoda</taxon>
        <taxon>Insecta</taxon>
        <taxon>Pterygota</taxon>
        <taxon>Neoptera</taxon>
        <taxon>Endopterygota</taxon>
        <taxon>Coleoptera</taxon>
        <taxon>Polyphaga</taxon>
        <taxon>Cucujiformia</taxon>
        <taxon>Chrysomeloidea</taxon>
        <taxon>Chrysomelidae</taxon>
        <taxon>Galerucinae</taxon>
        <taxon>Alticini</taxon>
        <taxon>Phyllotreta</taxon>
    </lineage>
</organism>